<protein>
    <submittedName>
        <fullName evidence="2">Uncharacterized protein</fullName>
    </submittedName>
</protein>
<dbReference type="Proteomes" id="UP000287910">
    <property type="component" value="Unassembled WGS sequence"/>
</dbReference>
<sequence length="102" mass="12300">MISQQPSESLVIQMLLEKAGITKEKFEKQIEELINEATRTTLLYWDIDRMSELTCMEPSYLDKHVLQDHRMKVFERRRGKGKRYWIYEGSVQALKEIVDEWY</sequence>
<organism evidence="2 3">
    <name type="scientific">Lysinibacillus antri</name>
    <dbReference type="NCBI Taxonomy" id="2498145"/>
    <lineage>
        <taxon>Bacteria</taxon>
        <taxon>Bacillati</taxon>
        <taxon>Bacillota</taxon>
        <taxon>Bacilli</taxon>
        <taxon>Bacillales</taxon>
        <taxon>Bacillaceae</taxon>
        <taxon>Lysinibacillus</taxon>
    </lineage>
</organism>
<accession>A0A432LI78</accession>
<reference evidence="2 3" key="1">
    <citation type="submission" date="2018-12" db="EMBL/GenBank/DDBJ databases">
        <title>Lysinibacillus antri sp. nov., isolated from a cave soil.</title>
        <authorList>
            <person name="Narsing Rao M.P."/>
            <person name="Zhang H."/>
            <person name="Dong Z.-Y."/>
            <person name="Niu X.-K."/>
            <person name="Zhang K."/>
            <person name="Fang B.-Z."/>
            <person name="Kang Y.-Q."/>
            <person name="Xiao M."/>
            <person name="Li W.-J."/>
        </authorList>
    </citation>
    <scope>NUCLEOTIDE SEQUENCE [LARGE SCALE GENOMIC DNA]</scope>
    <source>
        <strain evidence="2 3">SYSU K30002</strain>
    </source>
</reference>
<keyword evidence="1" id="KW-0175">Coiled coil</keyword>
<name>A0A432LI78_9BACI</name>
<evidence type="ECO:0000313" key="3">
    <source>
        <dbReference type="Proteomes" id="UP000287910"/>
    </source>
</evidence>
<comment type="caution">
    <text evidence="2">The sequence shown here is derived from an EMBL/GenBank/DDBJ whole genome shotgun (WGS) entry which is preliminary data.</text>
</comment>
<evidence type="ECO:0000313" key="2">
    <source>
        <dbReference type="EMBL" id="RUL56494.1"/>
    </source>
</evidence>
<feature type="coiled-coil region" evidence="1">
    <location>
        <begin position="16"/>
        <end position="43"/>
    </location>
</feature>
<gene>
    <name evidence="2" type="ORF">EK386_02365</name>
</gene>
<dbReference type="RefSeq" id="WP_126657411.1">
    <property type="nucleotide sequence ID" value="NZ_RYYR01000002.1"/>
</dbReference>
<proteinExistence type="predicted"/>
<dbReference type="AlphaFoldDB" id="A0A432LI78"/>
<evidence type="ECO:0000256" key="1">
    <source>
        <dbReference type="SAM" id="Coils"/>
    </source>
</evidence>
<dbReference type="EMBL" id="RYYR01000002">
    <property type="protein sequence ID" value="RUL56494.1"/>
    <property type="molecule type" value="Genomic_DNA"/>
</dbReference>
<keyword evidence="3" id="KW-1185">Reference proteome</keyword>